<proteinExistence type="predicted"/>
<reference evidence="2 5" key="2">
    <citation type="submission" date="2020-12" db="EMBL/GenBank/DDBJ databases">
        <title>FDA dAtabase for Regulatory Grade micrObial Sequences (FDA-ARGOS): Supporting development and validation of Infectious Disease Dx tests.</title>
        <authorList>
            <person name="Sproer C."/>
            <person name="Gronow S."/>
            <person name="Severitt S."/>
            <person name="Schroder I."/>
            <person name="Tallon L."/>
            <person name="Sadzewicz L."/>
            <person name="Zhao X."/>
            <person name="Boylan J."/>
            <person name="Ott S."/>
            <person name="Bowen H."/>
            <person name="Vavikolanu K."/>
            <person name="Mehta A."/>
            <person name="Aluvathingal J."/>
            <person name="Nadendla S."/>
            <person name="Lowell S."/>
            <person name="Myers T."/>
            <person name="Yan Y."/>
            <person name="Sichtig H."/>
        </authorList>
    </citation>
    <scope>NUCLEOTIDE SEQUENCE [LARGE SCALE GENOMIC DNA]</scope>
    <source>
        <strain evidence="2 5">FDAARGOS_872</strain>
    </source>
</reference>
<protein>
    <submittedName>
        <fullName evidence="3">Uncharacterized protein</fullName>
    </submittedName>
</protein>
<accession>A0A378XF50</accession>
<dbReference type="Proteomes" id="UP000254603">
    <property type="component" value="Unassembled WGS sequence"/>
</dbReference>
<dbReference type="Proteomes" id="UP000594903">
    <property type="component" value="Chromosome"/>
</dbReference>
<dbReference type="STRING" id="1122619.GCA_000373745_00824"/>
<feature type="compositionally biased region" description="Low complexity" evidence="1">
    <location>
        <begin position="22"/>
        <end position="39"/>
    </location>
</feature>
<feature type="region of interest" description="Disordered" evidence="1">
    <location>
        <begin position="1"/>
        <end position="45"/>
    </location>
</feature>
<name>A0A378XF50_9BURK</name>
<evidence type="ECO:0000313" key="2">
    <source>
        <dbReference type="EMBL" id="QPT39096.1"/>
    </source>
</evidence>
<gene>
    <name evidence="2" type="ORF">I6G29_07785</name>
    <name evidence="3" type="ORF">NCTC11997_01618</name>
</gene>
<dbReference type="RefSeq" id="WP_018574005.1">
    <property type="nucleotide sequence ID" value="NZ_CP065725.1"/>
</dbReference>
<evidence type="ECO:0000313" key="3">
    <source>
        <dbReference type="EMBL" id="SUA54786.1"/>
    </source>
</evidence>
<organism evidence="3 4">
    <name type="scientific">Oligella ureolytica</name>
    <dbReference type="NCBI Taxonomy" id="90244"/>
    <lineage>
        <taxon>Bacteria</taxon>
        <taxon>Pseudomonadati</taxon>
        <taxon>Pseudomonadota</taxon>
        <taxon>Betaproteobacteria</taxon>
        <taxon>Burkholderiales</taxon>
        <taxon>Alcaligenaceae</taxon>
        <taxon>Oligella</taxon>
    </lineage>
</organism>
<evidence type="ECO:0000256" key="1">
    <source>
        <dbReference type="SAM" id="MobiDB-lite"/>
    </source>
</evidence>
<evidence type="ECO:0000313" key="4">
    <source>
        <dbReference type="Proteomes" id="UP000254603"/>
    </source>
</evidence>
<dbReference type="AlphaFoldDB" id="A0A378XF50"/>
<feature type="region of interest" description="Disordered" evidence="1">
    <location>
        <begin position="67"/>
        <end position="110"/>
    </location>
</feature>
<evidence type="ECO:0000313" key="5">
    <source>
        <dbReference type="Proteomes" id="UP000594903"/>
    </source>
</evidence>
<sequence>MEKPVKGTKPEVVVPKKAQALPGAAPKEPIKAPAKPAVPLGKTAMPDQLKPLEQQMFLAEPVIVRSVKTGSQSKAGKRQAKDGTANPDSSTKPINADPDSGKINRNNFYQ</sequence>
<keyword evidence="5" id="KW-1185">Reference proteome</keyword>
<dbReference type="EMBL" id="CP065725">
    <property type="protein sequence ID" value="QPT39096.1"/>
    <property type="molecule type" value="Genomic_DNA"/>
</dbReference>
<reference evidence="3 4" key="1">
    <citation type="submission" date="2018-06" db="EMBL/GenBank/DDBJ databases">
        <authorList>
            <consortium name="Pathogen Informatics"/>
            <person name="Doyle S."/>
        </authorList>
    </citation>
    <scope>NUCLEOTIDE SEQUENCE [LARGE SCALE GENOMIC DNA]</scope>
    <source>
        <strain evidence="3 4">NCTC11997</strain>
    </source>
</reference>
<dbReference type="EMBL" id="UGSB01000001">
    <property type="protein sequence ID" value="SUA54786.1"/>
    <property type="molecule type" value="Genomic_DNA"/>
</dbReference>